<dbReference type="InterPro" id="IPR053235">
    <property type="entry name" value="Ser_Thr_kinase"/>
</dbReference>
<dbReference type="Proteomes" id="UP000799770">
    <property type="component" value="Unassembled WGS sequence"/>
</dbReference>
<dbReference type="Gene3D" id="1.10.510.10">
    <property type="entry name" value="Transferase(Phosphotransferase) domain 1"/>
    <property type="match status" value="1"/>
</dbReference>
<dbReference type="GO" id="GO:0006974">
    <property type="term" value="P:DNA damage response"/>
    <property type="evidence" value="ECO:0007669"/>
    <property type="project" value="TreeGrafter"/>
</dbReference>
<dbReference type="InterPro" id="IPR000719">
    <property type="entry name" value="Prot_kinase_dom"/>
</dbReference>
<dbReference type="GO" id="GO:0005737">
    <property type="term" value="C:cytoplasm"/>
    <property type="evidence" value="ECO:0007669"/>
    <property type="project" value="TreeGrafter"/>
</dbReference>
<dbReference type="InterPro" id="IPR008271">
    <property type="entry name" value="Ser/Thr_kinase_AS"/>
</dbReference>
<dbReference type="PANTHER" id="PTHR24361">
    <property type="entry name" value="MITOGEN-ACTIVATED KINASE KINASE KINASE"/>
    <property type="match status" value="1"/>
</dbReference>
<dbReference type="InterPro" id="IPR011009">
    <property type="entry name" value="Kinase-like_dom_sf"/>
</dbReference>
<keyword evidence="2" id="KW-0808">Transferase</keyword>
<dbReference type="PROSITE" id="PS50011">
    <property type="entry name" value="PROTEIN_KINASE_DOM"/>
    <property type="match status" value="1"/>
</dbReference>
<reference evidence="2" key="1">
    <citation type="journal article" date="2020" name="Stud. Mycol.">
        <title>101 Dothideomycetes genomes: a test case for predicting lifestyles and emergence of pathogens.</title>
        <authorList>
            <person name="Haridas S."/>
            <person name="Albert R."/>
            <person name="Binder M."/>
            <person name="Bloem J."/>
            <person name="Labutti K."/>
            <person name="Salamov A."/>
            <person name="Andreopoulos B."/>
            <person name="Baker S."/>
            <person name="Barry K."/>
            <person name="Bills G."/>
            <person name="Bluhm B."/>
            <person name="Cannon C."/>
            <person name="Castanera R."/>
            <person name="Culley D."/>
            <person name="Daum C."/>
            <person name="Ezra D."/>
            <person name="Gonzalez J."/>
            <person name="Henrissat B."/>
            <person name="Kuo A."/>
            <person name="Liang C."/>
            <person name="Lipzen A."/>
            <person name="Lutzoni F."/>
            <person name="Magnuson J."/>
            <person name="Mondo S."/>
            <person name="Nolan M."/>
            <person name="Ohm R."/>
            <person name="Pangilinan J."/>
            <person name="Park H.-J."/>
            <person name="Ramirez L."/>
            <person name="Alfaro M."/>
            <person name="Sun H."/>
            <person name="Tritt A."/>
            <person name="Yoshinaga Y."/>
            <person name="Zwiers L.-H."/>
            <person name="Turgeon B."/>
            <person name="Goodwin S."/>
            <person name="Spatafora J."/>
            <person name="Crous P."/>
            <person name="Grigoriev I."/>
        </authorList>
    </citation>
    <scope>NUCLEOTIDE SEQUENCE</scope>
    <source>
        <strain evidence="2">CBS 627.86</strain>
    </source>
</reference>
<dbReference type="EMBL" id="ML977351">
    <property type="protein sequence ID" value="KAF2107817.1"/>
    <property type="molecule type" value="Genomic_DNA"/>
</dbReference>
<dbReference type="AlphaFoldDB" id="A0A6A5YN82"/>
<dbReference type="Pfam" id="PF00069">
    <property type="entry name" value="Pkinase"/>
    <property type="match status" value="1"/>
</dbReference>
<dbReference type="GO" id="GO:0005524">
    <property type="term" value="F:ATP binding"/>
    <property type="evidence" value="ECO:0007669"/>
    <property type="project" value="InterPro"/>
</dbReference>
<gene>
    <name evidence="2" type="ORF">BDV96DRAFT_653323</name>
</gene>
<evidence type="ECO:0000259" key="1">
    <source>
        <dbReference type="PROSITE" id="PS50011"/>
    </source>
</evidence>
<sequence>MSGSGRVLRKRNVVPELKGADYMSSEAAVLKEPLLSALDPESWIITHSILQTSPRRLVLQARITDWNHINIIIEPNKKGDNTFGDRLLHLLSEVEAGCAEPTLERTVAEYISIIRLCCQQRYGRERAPLFLHTVHVTTAGGPLGISLAEKIDVELLHALHIADVLSIPQRPSVRYVSVNSLTPVVRAGSYFLPNTRLVKFEGREYVAKGPIYPSRVSFDMAEMVRMLEFPEPQSPYVVPKPSAVVIVSETDRRVCGFLLPYYRNGNVDVYARKLRSFGRLTNDLLLRWFRQLVEALQYLSKHDIWHGDIKPDNVLVDENENVALTDFTQAFATCATASPEVRFKTRGRSDSKFSLDEDAESTTPEENVTEVMGVPTSWSHERIMRSEVYSLGRTMYLICEGMSMIDIYRTVGWVNVDAKFPTVFGSESTTPECLRPLIIRCVQEDANSRIGLDQLAEELTCVSF</sequence>
<dbReference type="SUPFAM" id="SSF56112">
    <property type="entry name" value="Protein kinase-like (PK-like)"/>
    <property type="match status" value="1"/>
</dbReference>
<organism evidence="2 3">
    <name type="scientific">Lophiotrema nucula</name>
    <dbReference type="NCBI Taxonomy" id="690887"/>
    <lineage>
        <taxon>Eukaryota</taxon>
        <taxon>Fungi</taxon>
        <taxon>Dikarya</taxon>
        <taxon>Ascomycota</taxon>
        <taxon>Pezizomycotina</taxon>
        <taxon>Dothideomycetes</taxon>
        <taxon>Pleosporomycetidae</taxon>
        <taxon>Pleosporales</taxon>
        <taxon>Lophiotremataceae</taxon>
        <taxon>Lophiotrema</taxon>
    </lineage>
</organism>
<dbReference type="OrthoDB" id="4062651at2759"/>
<feature type="domain" description="Protein kinase" evidence="1">
    <location>
        <begin position="131"/>
        <end position="464"/>
    </location>
</feature>
<keyword evidence="2" id="KW-0418">Kinase</keyword>
<name>A0A6A5YN82_9PLEO</name>
<protein>
    <submittedName>
        <fullName evidence="2">Kinase-like domain-containing protein</fullName>
    </submittedName>
</protein>
<evidence type="ECO:0000313" key="3">
    <source>
        <dbReference type="Proteomes" id="UP000799770"/>
    </source>
</evidence>
<dbReference type="GO" id="GO:0004674">
    <property type="term" value="F:protein serine/threonine kinase activity"/>
    <property type="evidence" value="ECO:0007669"/>
    <property type="project" value="TreeGrafter"/>
</dbReference>
<dbReference type="PANTHER" id="PTHR24361:SF613">
    <property type="entry name" value="NUCLEAR RECEPTOR-BINDING PROTEIN-RELATED"/>
    <property type="match status" value="1"/>
</dbReference>
<dbReference type="PROSITE" id="PS00108">
    <property type="entry name" value="PROTEIN_KINASE_ST"/>
    <property type="match status" value="1"/>
</dbReference>
<dbReference type="SMART" id="SM00220">
    <property type="entry name" value="S_TKc"/>
    <property type="match status" value="1"/>
</dbReference>
<accession>A0A6A5YN82</accession>
<proteinExistence type="predicted"/>
<evidence type="ECO:0000313" key="2">
    <source>
        <dbReference type="EMBL" id="KAF2107817.1"/>
    </source>
</evidence>
<keyword evidence="3" id="KW-1185">Reference proteome</keyword>